<evidence type="ECO:0000313" key="8">
    <source>
        <dbReference type="Proteomes" id="UP000184522"/>
    </source>
</evidence>
<keyword evidence="2 5" id="KW-0689">Ribosomal protein</keyword>
<dbReference type="InterPro" id="IPR013005">
    <property type="entry name" value="Ribosomal_uL4-like"/>
</dbReference>
<dbReference type="GO" id="GO:1990904">
    <property type="term" value="C:ribonucleoprotein complex"/>
    <property type="evidence" value="ECO:0007669"/>
    <property type="project" value="UniProtKB-KW"/>
</dbReference>
<organism evidence="7 8">
    <name type="scientific">Winogradskyella jejuensis</name>
    <dbReference type="NCBI Taxonomy" id="1089305"/>
    <lineage>
        <taxon>Bacteria</taxon>
        <taxon>Pseudomonadati</taxon>
        <taxon>Bacteroidota</taxon>
        <taxon>Flavobacteriia</taxon>
        <taxon>Flavobacteriales</taxon>
        <taxon>Flavobacteriaceae</taxon>
        <taxon>Winogradskyella</taxon>
    </lineage>
</organism>
<dbReference type="GO" id="GO:0005840">
    <property type="term" value="C:ribosome"/>
    <property type="evidence" value="ECO:0007669"/>
    <property type="project" value="UniProtKB-KW"/>
</dbReference>
<evidence type="ECO:0000256" key="5">
    <source>
        <dbReference type="HAMAP-Rule" id="MF_01328"/>
    </source>
</evidence>
<dbReference type="Gene3D" id="3.40.1370.10">
    <property type="match status" value="1"/>
</dbReference>
<dbReference type="HAMAP" id="MF_01328_B">
    <property type="entry name" value="Ribosomal_uL4_B"/>
    <property type="match status" value="1"/>
</dbReference>
<evidence type="ECO:0000256" key="4">
    <source>
        <dbReference type="ARBA" id="ARBA00035244"/>
    </source>
</evidence>
<proteinExistence type="inferred from homology"/>
<name>A0A1M5RP42_9FLAO</name>
<comment type="function">
    <text evidence="5">Forms part of the polypeptide exit tunnel.</text>
</comment>
<comment type="function">
    <text evidence="5">One of the primary rRNA binding proteins, this protein initially binds near the 5'-end of the 23S rRNA. It is important during the early stages of 50S assembly. It makes multiple contacts with different domains of the 23S rRNA in the assembled 50S subunit and ribosome.</text>
</comment>
<dbReference type="PANTHER" id="PTHR10746:SF6">
    <property type="entry name" value="LARGE RIBOSOMAL SUBUNIT PROTEIN UL4M"/>
    <property type="match status" value="1"/>
</dbReference>
<dbReference type="Pfam" id="PF00573">
    <property type="entry name" value="Ribosomal_L4"/>
    <property type="match status" value="1"/>
</dbReference>
<evidence type="ECO:0000256" key="2">
    <source>
        <dbReference type="ARBA" id="ARBA00022980"/>
    </source>
</evidence>
<evidence type="ECO:0000256" key="1">
    <source>
        <dbReference type="ARBA" id="ARBA00010528"/>
    </source>
</evidence>
<keyword evidence="5" id="KW-0699">rRNA-binding</keyword>
<dbReference type="GO" id="GO:0003735">
    <property type="term" value="F:structural constituent of ribosome"/>
    <property type="evidence" value="ECO:0007669"/>
    <property type="project" value="InterPro"/>
</dbReference>
<sequence>MKVAVLDVNGKDTGRKAELSKDVFAIEPNNHAVYLDVKQYLANQRQGTHKAKERAEITGSTRKIKKQKGTGTARAGSIKSGVFKGGGRMFGPRPRNYGFKLNKNVKRLARKSALSIKANDKSIVVLEDFNFDTPKTKNFVNVLKALEVENKKTLFVLGDSNNNVYLSSRNLKRSEVVTSSELSTYKIMNANKVVLLEGALEGIESNLNK</sequence>
<dbReference type="OrthoDB" id="9803201at2"/>
<dbReference type="GO" id="GO:0019843">
    <property type="term" value="F:rRNA binding"/>
    <property type="evidence" value="ECO:0007669"/>
    <property type="project" value="UniProtKB-UniRule"/>
</dbReference>
<dbReference type="SUPFAM" id="SSF52166">
    <property type="entry name" value="Ribosomal protein L4"/>
    <property type="match status" value="1"/>
</dbReference>
<comment type="similarity">
    <text evidence="1 5">Belongs to the universal ribosomal protein uL4 family.</text>
</comment>
<dbReference type="Proteomes" id="UP000184522">
    <property type="component" value="Unassembled WGS sequence"/>
</dbReference>
<dbReference type="NCBIfam" id="TIGR03953">
    <property type="entry name" value="rplD_bact"/>
    <property type="match status" value="1"/>
</dbReference>
<keyword evidence="5" id="KW-0694">RNA-binding</keyword>
<dbReference type="InterPro" id="IPR023574">
    <property type="entry name" value="Ribosomal_uL4_dom_sf"/>
</dbReference>
<evidence type="ECO:0000256" key="3">
    <source>
        <dbReference type="ARBA" id="ARBA00023274"/>
    </source>
</evidence>
<gene>
    <name evidence="5" type="primary">rplD</name>
    <name evidence="7" type="ORF">SAMN05444148_1640</name>
</gene>
<comment type="subunit">
    <text evidence="5">Part of the 50S ribosomal subunit.</text>
</comment>
<feature type="region of interest" description="Disordered" evidence="6">
    <location>
        <begin position="45"/>
        <end position="77"/>
    </location>
</feature>
<dbReference type="AlphaFoldDB" id="A0A1M5RP42"/>
<dbReference type="GO" id="GO:0006412">
    <property type="term" value="P:translation"/>
    <property type="evidence" value="ECO:0007669"/>
    <property type="project" value="UniProtKB-UniRule"/>
</dbReference>
<keyword evidence="3 5" id="KW-0687">Ribonucleoprotein</keyword>
<keyword evidence="8" id="KW-1185">Reference proteome</keyword>
<dbReference type="PANTHER" id="PTHR10746">
    <property type="entry name" value="50S RIBOSOMAL PROTEIN L4"/>
    <property type="match status" value="1"/>
</dbReference>
<evidence type="ECO:0000313" key="7">
    <source>
        <dbReference type="EMBL" id="SHH27921.1"/>
    </source>
</evidence>
<accession>A0A1M5RP42</accession>
<protein>
    <recommendedName>
        <fullName evidence="4 5">Large ribosomal subunit protein uL4</fullName>
    </recommendedName>
</protein>
<evidence type="ECO:0000256" key="6">
    <source>
        <dbReference type="SAM" id="MobiDB-lite"/>
    </source>
</evidence>
<dbReference type="EMBL" id="FQWS01000002">
    <property type="protein sequence ID" value="SHH27921.1"/>
    <property type="molecule type" value="Genomic_DNA"/>
</dbReference>
<dbReference type="STRING" id="1089305.SAMN05444148_1640"/>
<dbReference type="RefSeq" id="WP_073085350.1">
    <property type="nucleotide sequence ID" value="NZ_FQWS01000002.1"/>
</dbReference>
<reference evidence="8" key="1">
    <citation type="submission" date="2016-11" db="EMBL/GenBank/DDBJ databases">
        <authorList>
            <person name="Varghese N."/>
            <person name="Submissions S."/>
        </authorList>
    </citation>
    <scope>NUCLEOTIDE SEQUENCE [LARGE SCALE GENOMIC DNA]</scope>
    <source>
        <strain evidence="8">DSM 25330</strain>
    </source>
</reference>
<dbReference type="InterPro" id="IPR002136">
    <property type="entry name" value="Ribosomal_uL4"/>
</dbReference>